<dbReference type="OMA" id="ISNDIGM"/>
<evidence type="ECO:0000313" key="10">
    <source>
        <dbReference type="Proteomes" id="UP000189703"/>
    </source>
</evidence>
<dbReference type="InterPro" id="IPR007021">
    <property type="entry name" value="DUF659"/>
</dbReference>
<dbReference type="Proteomes" id="UP000189703">
    <property type="component" value="Unplaced"/>
</dbReference>
<evidence type="ECO:0000256" key="2">
    <source>
        <dbReference type="ARBA" id="ARBA00022723"/>
    </source>
</evidence>
<dbReference type="Pfam" id="PF02892">
    <property type="entry name" value="zf-BED"/>
    <property type="match status" value="1"/>
</dbReference>
<dbReference type="KEGG" id="nnu:104610093"/>
<dbReference type="PROSITE" id="PS50808">
    <property type="entry name" value="ZF_BED"/>
    <property type="match status" value="1"/>
</dbReference>
<dbReference type="PANTHER" id="PTHR32166">
    <property type="entry name" value="OSJNBA0013A04.12 PROTEIN"/>
    <property type="match status" value="1"/>
</dbReference>
<organism evidence="10 11">
    <name type="scientific">Nelumbo nucifera</name>
    <name type="common">Sacred lotus</name>
    <dbReference type="NCBI Taxonomy" id="4432"/>
    <lineage>
        <taxon>Eukaryota</taxon>
        <taxon>Viridiplantae</taxon>
        <taxon>Streptophyta</taxon>
        <taxon>Embryophyta</taxon>
        <taxon>Tracheophyta</taxon>
        <taxon>Spermatophyta</taxon>
        <taxon>Magnoliopsida</taxon>
        <taxon>Proteales</taxon>
        <taxon>Nelumbonaceae</taxon>
        <taxon>Nelumbo</taxon>
    </lineage>
</organism>
<feature type="region of interest" description="Disordered" evidence="8">
    <location>
        <begin position="100"/>
        <end position="152"/>
    </location>
</feature>
<evidence type="ECO:0000259" key="9">
    <source>
        <dbReference type="PROSITE" id="PS50808"/>
    </source>
</evidence>
<dbReference type="GO" id="GO:0003677">
    <property type="term" value="F:DNA binding"/>
    <property type="evidence" value="ECO:0007669"/>
    <property type="project" value="UniProtKB-KW"/>
</dbReference>
<evidence type="ECO:0000256" key="4">
    <source>
        <dbReference type="ARBA" id="ARBA00022833"/>
    </source>
</evidence>
<evidence type="ECO:0000256" key="5">
    <source>
        <dbReference type="ARBA" id="ARBA00023125"/>
    </source>
</evidence>
<evidence type="ECO:0000256" key="7">
    <source>
        <dbReference type="PROSITE-ProRule" id="PRU00027"/>
    </source>
</evidence>
<keyword evidence="5" id="KW-0238">DNA-binding</keyword>
<dbReference type="Pfam" id="PF05699">
    <property type="entry name" value="Dimer_Tnp_hAT"/>
    <property type="match status" value="1"/>
</dbReference>
<evidence type="ECO:0000256" key="3">
    <source>
        <dbReference type="ARBA" id="ARBA00022771"/>
    </source>
</evidence>
<keyword evidence="3 7" id="KW-0863">Zinc-finger</keyword>
<evidence type="ECO:0000313" key="11">
    <source>
        <dbReference type="RefSeq" id="XP_010274869.1"/>
    </source>
</evidence>
<feature type="domain" description="BED-type" evidence="9">
    <location>
        <begin position="26"/>
        <end position="86"/>
    </location>
</feature>
<dbReference type="eggNOG" id="ENOG502QRQU">
    <property type="taxonomic scope" value="Eukaryota"/>
</dbReference>
<evidence type="ECO:0000256" key="8">
    <source>
        <dbReference type="SAM" id="MobiDB-lite"/>
    </source>
</evidence>
<dbReference type="GO" id="GO:0046983">
    <property type="term" value="F:protein dimerization activity"/>
    <property type="evidence" value="ECO:0007669"/>
    <property type="project" value="InterPro"/>
</dbReference>
<name>A0A1U8BEQ0_NELNU</name>
<keyword evidence="2" id="KW-0479">Metal-binding</keyword>
<gene>
    <name evidence="11" type="primary">LOC104610093</name>
</gene>
<feature type="compositionally biased region" description="Low complexity" evidence="8">
    <location>
        <begin position="142"/>
        <end position="152"/>
    </location>
</feature>
<protein>
    <submittedName>
        <fullName evidence="11">Uncharacterized protein LOC104610093</fullName>
    </submittedName>
</protein>
<keyword evidence="4" id="KW-0862">Zinc</keyword>
<comment type="subcellular location">
    <subcellularLocation>
        <location evidence="1">Nucleus</location>
    </subcellularLocation>
</comment>
<dbReference type="GeneID" id="104610093"/>
<dbReference type="RefSeq" id="XP_010274869.1">
    <property type="nucleotide sequence ID" value="XM_010276567.1"/>
</dbReference>
<sequence length="630" mass="72341">MESQSPNANTSDPAPSQDSISSNVRGKTDSAWEHVSFKVDPLNGSKSMTCLYCQKTIEGGGINRMKQHLAQRKGEIAICRKVPHDVRFKMEQSLNEINDKKRSEKQPMNFVDTRAQCGMNDNDDDIEIREIDPPSTHDTYQGKKPTTSSGKGKAFSRLITSHFAPQTTPGAQPGIKSVLASKGAINHVDHAVMKWTNLLKNLVQEVQMSVDKLRKDWAIYGCTIMSDGWTDTRSRTLIKFLVYCPTGSAFVKSVKAENVVQMVTDNAANYVAEIGEMDYVANVVQRASRITKFVYNHIFVLSMLRKRPSWTEIVRPRATRFATNFIALNSILKHMHDLQNLVTDRSFIDSSALRLADSEFRHAMGYIYHAMLKAKESLKKFFNYKKAEYGPIMDIIDRRCRQMGQRLHLVGYYFNPTFQYDPKSKVKSPAIMSATFDVIEKLAIKSDDVEIKLNKELTLFENCRGNFGRPFSVKTFKLTPPGEWWSRFCCDTSNLKMIVVRILRQMCSSFGCERNLTVFERIHTKRRNRLEHQRLNDLVYVHCNLHVMDRRKTKSLDPIGHDHVDVVEDWIVHDDEDPPLLDSNEKDDMFKVDETTFPIMESPSRKRARTDDDEFFIEQWGIMEENAANT</sequence>
<feature type="region of interest" description="Disordered" evidence="8">
    <location>
        <begin position="1"/>
        <end position="29"/>
    </location>
</feature>
<dbReference type="SUPFAM" id="SSF53098">
    <property type="entry name" value="Ribonuclease H-like"/>
    <property type="match status" value="1"/>
</dbReference>
<feature type="compositionally biased region" description="Polar residues" evidence="8">
    <location>
        <begin position="1"/>
        <end position="25"/>
    </location>
</feature>
<proteinExistence type="predicted"/>
<dbReference type="OrthoDB" id="1429277at2759"/>
<dbReference type="GO" id="GO:0005634">
    <property type="term" value="C:nucleus"/>
    <property type="evidence" value="ECO:0007669"/>
    <property type="project" value="UniProtKB-SubCell"/>
</dbReference>
<dbReference type="AlphaFoldDB" id="A0A1U8BEQ0"/>
<dbReference type="InterPro" id="IPR012337">
    <property type="entry name" value="RNaseH-like_sf"/>
</dbReference>
<dbReference type="GO" id="GO:0008270">
    <property type="term" value="F:zinc ion binding"/>
    <property type="evidence" value="ECO:0007669"/>
    <property type="project" value="UniProtKB-KW"/>
</dbReference>
<evidence type="ECO:0000256" key="1">
    <source>
        <dbReference type="ARBA" id="ARBA00004123"/>
    </source>
</evidence>
<dbReference type="PANTHER" id="PTHR32166:SF121">
    <property type="entry name" value="DUF659 DOMAIN-CONTAINING PROTEIN"/>
    <property type="match status" value="1"/>
</dbReference>
<accession>A0A1U8BEQ0</accession>
<evidence type="ECO:0000256" key="6">
    <source>
        <dbReference type="ARBA" id="ARBA00023242"/>
    </source>
</evidence>
<keyword evidence="10" id="KW-1185">Reference proteome</keyword>
<dbReference type="InParanoid" id="A0A1U8BEQ0"/>
<dbReference type="InterPro" id="IPR008906">
    <property type="entry name" value="HATC_C_dom"/>
</dbReference>
<keyword evidence="6" id="KW-0539">Nucleus</keyword>
<reference evidence="11" key="1">
    <citation type="submission" date="2025-08" db="UniProtKB">
        <authorList>
            <consortium name="RefSeq"/>
        </authorList>
    </citation>
    <scope>IDENTIFICATION</scope>
</reference>
<dbReference type="InterPro" id="IPR003656">
    <property type="entry name" value="Znf_BED"/>
</dbReference>
<dbReference type="Pfam" id="PF04937">
    <property type="entry name" value="DUF659"/>
    <property type="match status" value="1"/>
</dbReference>